<organism evidence="3 4">
    <name type="scientific">Plasmodium relictum</name>
    <dbReference type="NCBI Taxonomy" id="85471"/>
    <lineage>
        <taxon>Eukaryota</taxon>
        <taxon>Sar</taxon>
        <taxon>Alveolata</taxon>
        <taxon>Apicomplexa</taxon>
        <taxon>Aconoidasida</taxon>
        <taxon>Haemosporida</taxon>
        <taxon>Plasmodiidae</taxon>
        <taxon>Plasmodium</taxon>
        <taxon>Plasmodium (Haemamoeba)</taxon>
    </lineage>
</organism>
<accession>A0A1J1H513</accession>
<evidence type="ECO:0000256" key="2">
    <source>
        <dbReference type="SAM" id="Phobius"/>
    </source>
</evidence>
<dbReference type="VEuPathDB" id="PlasmoDB:PRELSG_0806900"/>
<feature type="transmembrane region" description="Helical" evidence="2">
    <location>
        <begin position="329"/>
        <end position="345"/>
    </location>
</feature>
<feature type="transmembrane region" description="Helical" evidence="2">
    <location>
        <begin position="6"/>
        <end position="24"/>
    </location>
</feature>
<proteinExistence type="predicted"/>
<dbReference type="OrthoDB" id="381124at2759"/>
<reference evidence="3 4" key="1">
    <citation type="submission" date="2015-04" db="EMBL/GenBank/DDBJ databases">
        <authorList>
            <consortium name="Pathogen Informatics"/>
        </authorList>
    </citation>
    <scope>NUCLEOTIDE SEQUENCE [LARGE SCALE GENOMIC DNA]</scope>
    <source>
        <strain evidence="3 4">SGS1</strain>
    </source>
</reference>
<dbReference type="GeneID" id="39735745"/>
<dbReference type="Proteomes" id="UP000220158">
    <property type="component" value="Chromosome 8"/>
</dbReference>
<feature type="compositionally biased region" description="Basic and acidic residues" evidence="1">
    <location>
        <begin position="172"/>
        <end position="186"/>
    </location>
</feature>
<evidence type="ECO:0000313" key="4">
    <source>
        <dbReference type="Proteomes" id="UP000220158"/>
    </source>
</evidence>
<keyword evidence="4" id="KW-1185">Reference proteome</keyword>
<dbReference type="EMBL" id="LN835303">
    <property type="protein sequence ID" value="CRG99643.1"/>
    <property type="molecule type" value="Genomic_DNA"/>
</dbReference>
<keyword evidence="2" id="KW-0812">Transmembrane</keyword>
<sequence length="413" mass="49465">MTKVFIFFFALNSFFSYIFTCIHVEDTFKIKLNKINTGDFLRICCNNFCSYLRYDVTKKTYLLIKENITSFSCKNTTVKLYYSNEHYFYFSHFIYANINQVNEFVDSFENEKKKIIFWKPFFEFIEIKKGKKYIYKPLGYYQKRKYNNQKKNFISKDKLNDYNNGVPNTKKFSSDKKKKNEDTSTKNDNINFEKCKDYLKKYNKNNICNMSSLIQNFKELVVQIKKEKIGIFDNSLHVTENYEYTNNIINNNKKNSGNIIEESSSFHKIYKNYLMKIVLTYNPIFLFLFEDQNIWNFSIKKINTSLDTDYKKKGLMYKKNYKVLLRKEIVILIFIILIILIQIFLKRKKCKIKAEKYSNKKNKIAENRLAEIHVEYNSKIQTNVGSKIKDITDEDLINLMAHNKAEIIIVCQP</sequence>
<name>A0A1J1H513_PLARL</name>
<evidence type="ECO:0008006" key="5">
    <source>
        <dbReference type="Google" id="ProtNLM"/>
    </source>
</evidence>
<evidence type="ECO:0000256" key="1">
    <source>
        <dbReference type="SAM" id="MobiDB-lite"/>
    </source>
</evidence>
<evidence type="ECO:0000313" key="3">
    <source>
        <dbReference type="EMBL" id="CRG99643.1"/>
    </source>
</evidence>
<dbReference type="RefSeq" id="XP_028532648.1">
    <property type="nucleotide sequence ID" value="XM_028676128.1"/>
</dbReference>
<dbReference type="AlphaFoldDB" id="A0A1J1H513"/>
<keyword evidence="2" id="KW-0472">Membrane</keyword>
<dbReference type="KEGG" id="prel:PRELSG_0806900"/>
<gene>
    <name evidence="3" type="ORF">PRELSG_0806900</name>
</gene>
<protein>
    <recommendedName>
        <fullName evidence="5">Intein C-terminal splicing domain-containing protein</fullName>
    </recommendedName>
</protein>
<dbReference type="OMA" id="CCADFCS"/>
<feature type="region of interest" description="Disordered" evidence="1">
    <location>
        <begin position="162"/>
        <end position="186"/>
    </location>
</feature>
<keyword evidence="2" id="KW-1133">Transmembrane helix</keyword>